<dbReference type="InterPro" id="IPR019786">
    <property type="entry name" value="Zinc_finger_PHD-type_CS"/>
</dbReference>
<dbReference type="InterPro" id="IPR050701">
    <property type="entry name" value="Histone_Mod_Regulator"/>
</dbReference>
<feature type="compositionally biased region" description="Polar residues" evidence="6">
    <location>
        <begin position="663"/>
        <end position="673"/>
    </location>
</feature>
<dbReference type="InterPro" id="IPR034732">
    <property type="entry name" value="EPHD"/>
</dbReference>
<keyword evidence="4" id="KW-0862">Zinc</keyword>
<dbReference type="CDD" id="cd04369">
    <property type="entry name" value="Bromodomain"/>
    <property type="match status" value="1"/>
</dbReference>
<dbReference type="Pfam" id="PF13832">
    <property type="entry name" value="zf-HC5HC2H_2"/>
    <property type="match status" value="1"/>
</dbReference>
<evidence type="ECO:0000256" key="5">
    <source>
        <dbReference type="ARBA" id="ARBA00023117"/>
    </source>
</evidence>
<proteinExistence type="predicted"/>
<evidence type="ECO:0000256" key="4">
    <source>
        <dbReference type="ARBA" id="ARBA00022833"/>
    </source>
</evidence>
<evidence type="ECO:0000256" key="2">
    <source>
        <dbReference type="ARBA" id="ARBA00022737"/>
    </source>
</evidence>
<keyword evidence="1" id="KW-0479">Metal-binding</keyword>
<organism evidence="7 8">
    <name type="scientific">Pristionchus pacificus</name>
    <name type="common">Parasitic nematode worm</name>
    <dbReference type="NCBI Taxonomy" id="54126"/>
    <lineage>
        <taxon>Eukaryota</taxon>
        <taxon>Metazoa</taxon>
        <taxon>Ecdysozoa</taxon>
        <taxon>Nematoda</taxon>
        <taxon>Chromadorea</taxon>
        <taxon>Rhabditida</taxon>
        <taxon>Rhabditina</taxon>
        <taxon>Diplogasteromorpha</taxon>
        <taxon>Diplogasteroidea</taxon>
        <taxon>Neodiplogasteridae</taxon>
        <taxon>Pristionchus</taxon>
    </lineage>
</organism>
<dbReference type="InterPro" id="IPR036427">
    <property type="entry name" value="Bromodomain-like_sf"/>
</dbReference>
<dbReference type="InterPro" id="IPR013083">
    <property type="entry name" value="Znf_RING/FYVE/PHD"/>
</dbReference>
<dbReference type="Proteomes" id="UP000005239">
    <property type="component" value="Unassembled WGS sequence"/>
</dbReference>
<evidence type="ECO:0000313" key="8">
    <source>
        <dbReference type="Proteomes" id="UP000005239"/>
    </source>
</evidence>
<dbReference type="InterPro" id="IPR019787">
    <property type="entry name" value="Znf_PHD-finger"/>
</dbReference>
<dbReference type="EnsemblMetazoa" id="PPA14868.1">
    <property type="protein sequence ID" value="PPA14868.1"/>
    <property type="gene ID" value="WBGene00104422"/>
</dbReference>
<dbReference type="SMART" id="SM00297">
    <property type="entry name" value="BROMO"/>
    <property type="match status" value="1"/>
</dbReference>
<dbReference type="GO" id="GO:0008270">
    <property type="term" value="F:zinc ion binding"/>
    <property type="evidence" value="ECO:0007669"/>
    <property type="project" value="UniProtKB-KW"/>
</dbReference>
<feature type="compositionally biased region" description="Basic and acidic residues" evidence="6">
    <location>
        <begin position="598"/>
        <end position="624"/>
    </location>
</feature>
<evidence type="ECO:0000256" key="3">
    <source>
        <dbReference type="ARBA" id="ARBA00022771"/>
    </source>
</evidence>
<dbReference type="FunFam" id="3.30.40.10:FF:000008">
    <property type="entry name" value="Bromodomain containing 1, isoform CRA_a"/>
    <property type="match status" value="1"/>
</dbReference>
<keyword evidence="5" id="KW-0103">Bromodomain</keyword>
<keyword evidence="3" id="KW-0863">Zinc-finger</keyword>
<accession>A0A2A6BDT5</accession>
<dbReference type="Pfam" id="PF10513">
    <property type="entry name" value="EPL1"/>
    <property type="match status" value="1"/>
</dbReference>
<dbReference type="InterPro" id="IPR011011">
    <property type="entry name" value="Znf_FYVE_PHD"/>
</dbReference>
<feature type="region of interest" description="Disordered" evidence="6">
    <location>
        <begin position="590"/>
        <end position="712"/>
    </location>
</feature>
<feature type="compositionally biased region" description="Basic and acidic residues" evidence="6">
    <location>
        <begin position="631"/>
        <end position="662"/>
    </location>
</feature>
<dbReference type="InterPro" id="IPR001487">
    <property type="entry name" value="Bromodomain"/>
</dbReference>
<reference evidence="7" key="2">
    <citation type="submission" date="2022-06" db="UniProtKB">
        <authorList>
            <consortium name="EnsemblMetazoa"/>
        </authorList>
    </citation>
    <scope>IDENTIFICATION</scope>
    <source>
        <strain evidence="7">PS312</strain>
    </source>
</reference>
<keyword evidence="8" id="KW-1185">Reference proteome</keyword>
<name>A0A2A6BDT5_PRIPA</name>
<dbReference type="PRINTS" id="PR00503">
    <property type="entry name" value="BROMODOMAIN"/>
</dbReference>
<feature type="compositionally biased region" description="Polar residues" evidence="6">
    <location>
        <begin position="688"/>
        <end position="712"/>
    </location>
</feature>
<dbReference type="PROSITE" id="PS51805">
    <property type="entry name" value="EPHD"/>
    <property type="match status" value="1"/>
</dbReference>
<dbReference type="PANTHER" id="PTHR13793">
    <property type="entry name" value="PHD FINGER PROTEINS"/>
    <property type="match status" value="1"/>
</dbReference>
<evidence type="ECO:0000256" key="1">
    <source>
        <dbReference type="ARBA" id="ARBA00022723"/>
    </source>
</evidence>
<dbReference type="Gene3D" id="3.30.40.10">
    <property type="entry name" value="Zinc/RING finger domain, C3HC4 (zinc finger)"/>
    <property type="match status" value="2"/>
</dbReference>
<accession>A0A8R1UCH3</accession>
<dbReference type="PROSITE" id="PS50016">
    <property type="entry name" value="ZF_PHD_2"/>
    <property type="match status" value="1"/>
</dbReference>
<dbReference type="Gene3D" id="1.20.920.10">
    <property type="entry name" value="Bromodomain-like"/>
    <property type="match status" value="1"/>
</dbReference>
<dbReference type="PANTHER" id="PTHR13793:SF107">
    <property type="entry name" value="BROMODOMAIN-CONTAINING PROTEIN HOMOLOG"/>
    <property type="match status" value="1"/>
</dbReference>
<keyword evidence="2" id="KW-0677">Repeat</keyword>
<dbReference type="SUPFAM" id="SSF57903">
    <property type="entry name" value="FYVE/PHD zinc finger"/>
    <property type="match status" value="1"/>
</dbReference>
<dbReference type="PROSITE" id="PS50014">
    <property type="entry name" value="BROMODOMAIN_2"/>
    <property type="match status" value="1"/>
</dbReference>
<dbReference type="AlphaFoldDB" id="A0A2A6BDT5"/>
<dbReference type="PROSITE" id="PS01359">
    <property type="entry name" value="ZF_PHD_1"/>
    <property type="match status" value="1"/>
</dbReference>
<dbReference type="InterPro" id="IPR019542">
    <property type="entry name" value="Enhancer_polycomb-like_N"/>
</dbReference>
<dbReference type="InterPro" id="IPR001965">
    <property type="entry name" value="Znf_PHD"/>
</dbReference>
<dbReference type="SUPFAM" id="SSF47370">
    <property type="entry name" value="Bromodomain"/>
    <property type="match status" value="1"/>
</dbReference>
<dbReference type="Pfam" id="PF13831">
    <property type="entry name" value="PHD_2"/>
    <property type="match status" value="1"/>
</dbReference>
<dbReference type="CDD" id="cd15492">
    <property type="entry name" value="PHD_BRPF_JADE_like"/>
    <property type="match status" value="1"/>
</dbReference>
<dbReference type="GO" id="GO:0070776">
    <property type="term" value="C:MOZ/MORF histone acetyltransferase complex"/>
    <property type="evidence" value="ECO:0000318"/>
    <property type="project" value="GO_Central"/>
</dbReference>
<evidence type="ECO:0000256" key="6">
    <source>
        <dbReference type="SAM" id="MobiDB-lite"/>
    </source>
</evidence>
<dbReference type="GO" id="GO:0006357">
    <property type="term" value="P:regulation of transcription by RNA polymerase II"/>
    <property type="evidence" value="ECO:0000318"/>
    <property type="project" value="GO_Central"/>
</dbReference>
<dbReference type="SMART" id="SM00249">
    <property type="entry name" value="PHD"/>
    <property type="match status" value="2"/>
</dbReference>
<dbReference type="Pfam" id="PF00439">
    <property type="entry name" value="Bromodomain"/>
    <property type="match status" value="1"/>
</dbReference>
<protein>
    <submittedName>
        <fullName evidence="7">Lin-49</fullName>
    </submittedName>
</protein>
<evidence type="ECO:0000313" key="7">
    <source>
        <dbReference type="EnsemblMetazoa" id="PPA14868.1"/>
    </source>
</evidence>
<gene>
    <name evidence="7" type="primary">WBGene00104422</name>
</gene>
<reference evidence="8" key="1">
    <citation type="journal article" date="2008" name="Nat. Genet.">
        <title>The Pristionchus pacificus genome provides a unique perspective on nematode lifestyle and parasitism.</title>
        <authorList>
            <person name="Dieterich C."/>
            <person name="Clifton S.W."/>
            <person name="Schuster L.N."/>
            <person name="Chinwalla A."/>
            <person name="Delehaunty K."/>
            <person name="Dinkelacker I."/>
            <person name="Fulton L."/>
            <person name="Fulton R."/>
            <person name="Godfrey J."/>
            <person name="Minx P."/>
            <person name="Mitreva M."/>
            <person name="Roeseler W."/>
            <person name="Tian H."/>
            <person name="Witte H."/>
            <person name="Yang S.P."/>
            <person name="Wilson R.K."/>
            <person name="Sommer R.J."/>
        </authorList>
    </citation>
    <scope>NUCLEOTIDE SEQUENCE [LARGE SCALE GENOMIC DNA]</scope>
    <source>
        <strain evidence="8">PS312</strain>
    </source>
</reference>
<sequence length="856" mass="97973">MALLDLQPIDLSNGERLFPNSILKVRVVSDKSLPPGQTCAEAEVNYRKAFKTDSITLKPAAYQEAPYTLSLSCHLLPGPFIKTEEKSAEQVEEMVEYDLDEEDQIFLEEENARRKQKKMKVIDFNEFELAIDRLEKETFFKNANANDDNSMDESEHLDDVCCICGDGDVENVNQIIYCDMCNIAVHQDCYGVPYIPEGQWLCRKCKLSPMESVKCELCPLRDGAFKQTSDGKWAHVKCAIWLNEVHFGNTAFLEPIEGVQNSLRRRAKLRCLVCKVKGGACLQCSKGSCVRSFHVTCAAHANLQMIVDNEPDPNSPDGVSIKRFVYCHVHGAVKVGDNQFARNKKNAVDAIRSARLRLTKPSTARSASVPTVDPEAKKRIVDKVGHANIVEDIMGFWFYKRKKRCGLPLIRRLQVKKKIVARVASPRGDAKRKGRIMYERTRTLLETMKKREKLYLDTMLTKRRVYAALMTPFDDILVKFIKSIKSLDTSNFFIEKPPADLPNYDKFVKKPMYFTKIEKNAENGKYETEGKMKEDLDLIFKNSQKYNKDNNGVLLYTKELKLLVYKAYDELVEYLKFTRKWHYELFGGEAKEEEVEMKEEPKKEMEGQMELRDSKELERGEETNKRKRKMERPTEEDKSDTPSMKRDRKTREKEKDAPKEKSNNAPSPKSSIRPSIFAPTTLAPMPHSLSNSRRFSLDTPTRLDSNSNLQQRRLGRITSQPSFKNYRDNPLSPEMVVSCDSAVDSDIEPIRPDSRSLSRSSLHDPYTLHHGDLVNVNGSAGRVVMLPHGKIDDPQLRNLPSELKPTGSNILVYHFKKEPEYALYDPANVALLNLKSDKADGIREAREYEKMTLAVR</sequence>